<reference evidence="1 2" key="1">
    <citation type="submission" date="2020-11" db="EMBL/GenBank/DDBJ databases">
        <authorList>
            <person name="Peeters C."/>
        </authorList>
    </citation>
    <scope>NUCLEOTIDE SEQUENCE [LARGE SCALE GENOMIC DNA]</scope>
    <source>
        <strain evidence="1 2">LMG 7974</strain>
    </source>
</reference>
<comment type="caution">
    <text evidence="1">The sequence shown here is derived from an EMBL/GenBank/DDBJ whole genome shotgun (WGS) entry which is preliminary data.</text>
</comment>
<keyword evidence="2" id="KW-1185">Reference proteome</keyword>
<organism evidence="1 2">
    <name type="scientific">Campylobacter majalis</name>
    <dbReference type="NCBI Taxonomy" id="2790656"/>
    <lineage>
        <taxon>Bacteria</taxon>
        <taxon>Pseudomonadati</taxon>
        <taxon>Campylobacterota</taxon>
        <taxon>Epsilonproteobacteria</taxon>
        <taxon>Campylobacterales</taxon>
        <taxon>Campylobacteraceae</taxon>
        <taxon>Campylobacter</taxon>
    </lineage>
</organism>
<evidence type="ECO:0000313" key="1">
    <source>
        <dbReference type="EMBL" id="CAD7289603.1"/>
    </source>
</evidence>
<name>A0ABN7KAR6_9BACT</name>
<dbReference type="Proteomes" id="UP000789803">
    <property type="component" value="Unassembled WGS sequence"/>
</dbReference>
<gene>
    <name evidence="1" type="ORF">LMG7974_01680</name>
</gene>
<dbReference type="RefSeq" id="WP_229933453.1">
    <property type="nucleotide sequence ID" value="NZ_CAJHOF010000018.1"/>
</dbReference>
<proteinExistence type="predicted"/>
<dbReference type="EMBL" id="CAJHOF010000018">
    <property type="protein sequence ID" value="CAD7289603.1"/>
    <property type="molecule type" value="Genomic_DNA"/>
</dbReference>
<sequence>MQLITIENYIFGIENNITNLQKVLNINYEKQQTITKPIYTHLGGYEETISFEAKILLNDQTKFLGFEELVKQARPLKISAFDLVQFRHILINSLTQELENFTKIRFNAAWYYTKSLSINGYII</sequence>
<accession>A0ABN7KAR6</accession>
<evidence type="ECO:0000313" key="2">
    <source>
        <dbReference type="Proteomes" id="UP000789803"/>
    </source>
</evidence>
<protein>
    <submittedName>
        <fullName evidence="1">Uncharacterized protein</fullName>
    </submittedName>
</protein>